<organism evidence="2 3">
    <name type="scientific">Coprinopsis marcescibilis</name>
    <name type="common">Agaric fungus</name>
    <name type="synonym">Psathyrella marcescibilis</name>
    <dbReference type="NCBI Taxonomy" id="230819"/>
    <lineage>
        <taxon>Eukaryota</taxon>
        <taxon>Fungi</taxon>
        <taxon>Dikarya</taxon>
        <taxon>Basidiomycota</taxon>
        <taxon>Agaricomycotina</taxon>
        <taxon>Agaricomycetes</taxon>
        <taxon>Agaricomycetidae</taxon>
        <taxon>Agaricales</taxon>
        <taxon>Agaricineae</taxon>
        <taxon>Psathyrellaceae</taxon>
        <taxon>Coprinopsis</taxon>
    </lineage>
</organism>
<gene>
    <name evidence="2" type="ORF">FA15DRAFT_296203</name>
</gene>
<keyword evidence="3" id="KW-1185">Reference proteome</keyword>
<feature type="compositionally biased region" description="Acidic residues" evidence="1">
    <location>
        <begin position="179"/>
        <end position="188"/>
    </location>
</feature>
<evidence type="ECO:0000256" key="1">
    <source>
        <dbReference type="SAM" id="MobiDB-lite"/>
    </source>
</evidence>
<dbReference type="EMBL" id="ML210447">
    <property type="protein sequence ID" value="TFK17943.1"/>
    <property type="molecule type" value="Genomic_DNA"/>
</dbReference>
<dbReference type="Proteomes" id="UP000307440">
    <property type="component" value="Unassembled WGS sequence"/>
</dbReference>
<feature type="region of interest" description="Disordered" evidence="1">
    <location>
        <begin position="148"/>
        <end position="188"/>
    </location>
</feature>
<reference evidence="2 3" key="1">
    <citation type="journal article" date="2019" name="Nat. Ecol. Evol.">
        <title>Megaphylogeny resolves global patterns of mushroom evolution.</title>
        <authorList>
            <person name="Varga T."/>
            <person name="Krizsan K."/>
            <person name="Foldi C."/>
            <person name="Dima B."/>
            <person name="Sanchez-Garcia M."/>
            <person name="Sanchez-Ramirez S."/>
            <person name="Szollosi G.J."/>
            <person name="Szarkandi J.G."/>
            <person name="Papp V."/>
            <person name="Albert L."/>
            <person name="Andreopoulos W."/>
            <person name="Angelini C."/>
            <person name="Antonin V."/>
            <person name="Barry K.W."/>
            <person name="Bougher N.L."/>
            <person name="Buchanan P."/>
            <person name="Buyck B."/>
            <person name="Bense V."/>
            <person name="Catcheside P."/>
            <person name="Chovatia M."/>
            <person name="Cooper J."/>
            <person name="Damon W."/>
            <person name="Desjardin D."/>
            <person name="Finy P."/>
            <person name="Geml J."/>
            <person name="Haridas S."/>
            <person name="Hughes K."/>
            <person name="Justo A."/>
            <person name="Karasinski D."/>
            <person name="Kautmanova I."/>
            <person name="Kiss B."/>
            <person name="Kocsube S."/>
            <person name="Kotiranta H."/>
            <person name="LaButti K.M."/>
            <person name="Lechner B.E."/>
            <person name="Liimatainen K."/>
            <person name="Lipzen A."/>
            <person name="Lukacs Z."/>
            <person name="Mihaltcheva S."/>
            <person name="Morgado L.N."/>
            <person name="Niskanen T."/>
            <person name="Noordeloos M.E."/>
            <person name="Ohm R.A."/>
            <person name="Ortiz-Santana B."/>
            <person name="Ovrebo C."/>
            <person name="Racz N."/>
            <person name="Riley R."/>
            <person name="Savchenko A."/>
            <person name="Shiryaev A."/>
            <person name="Soop K."/>
            <person name="Spirin V."/>
            <person name="Szebenyi C."/>
            <person name="Tomsovsky M."/>
            <person name="Tulloss R.E."/>
            <person name="Uehling J."/>
            <person name="Grigoriev I.V."/>
            <person name="Vagvolgyi C."/>
            <person name="Papp T."/>
            <person name="Martin F.M."/>
            <person name="Miettinen O."/>
            <person name="Hibbett D.S."/>
            <person name="Nagy L.G."/>
        </authorList>
    </citation>
    <scope>NUCLEOTIDE SEQUENCE [LARGE SCALE GENOMIC DNA]</scope>
    <source>
        <strain evidence="2 3">CBS 121175</strain>
    </source>
</reference>
<name>A0A5C3KE45_COPMA</name>
<accession>A0A5C3KE45</accession>
<feature type="compositionally biased region" description="Basic and acidic residues" evidence="1">
    <location>
        <begin position="164"/>
        <end position="178"/>
    </location>
</feature>
<dbReference type="AlphaFoldDB" id="A0A5C3KE45"/>
<sequence>MYQRCVLDTSRRSQREAESAFGLLVWPSSSKDPNTHSHRNAKPMTTTGAVVTTAETRARMYVLAHPLEAALVLVPATQLSNHRVSARPQKGTVVAAAEAIATARACTPLTLSQLHSYSYSYPKPNSPTTLQCFAPLLSGRRRRRLTLISQPLPRIRYGRQGESQNKDKKGDTDMHDYSSPDDDDESEV</sequence>
<evidence type="ECO:0000313" key="3">
    <source>
        <dbReference type="Proteomes" id="UP000307440"/>
    </source>
</evidence>
<protein>
    <submittedName>
        <fullName evidence="2">Uncharacterized protein</fullName>
    </submittedName>
</protein>
<evidence type="ECO:0000313" key="2">
    <source>
        <dbReference type="EMBL" id="TFK17943.1"/>
    </source>
</evidence>
<proteinExistence type="predicted"/>